<feature type="chain" id="PRO_5045077827" evidence="6">
    <location>
        <begin position="18"/>
        <end position="336"/>
    </location>
</feature>
<gene>
    <name evidence="8" type="ORF">GCM10008986_20090</name>
</gene>
<dbReference type="Gene3D" id="3.40.50.1980">
    <property type="entry name" value="Nitrogenase molybdenum iron protein domain"/>
    <property type="match status" value="2"/>
</dbReference>
<feature type="domain" description="Fe/B12 periplasmic-binding" evidence="7">
    <location>
        <begin position="64"/>
        <end position="336"/>
    </location>
</feature>
<evidence type="ECO:0000256" key="2">
    <source>
        <dbReference type="ARBA" id="ARBA00008814"/>
    </source>
</evidence>
<feature type="compositionally biased region" description="Basic and acidic residues" evidence="5">
    <location>
        <begin position="27"/>
        <end position="46"/>
    </location>
</feature>
<evidence type="ECO:0000313" key="9">
    <source>
        <dbReference type="Proteomes" id="UP001500880"/>
    </source>
</evidence>
<evidence type="ECO:0000256" key="3">
    <source>
        <dbReference type="ARBA" id="ARBA00022448"/>
    </source>
</evidence>
<accession>A0ABN1BAF8</accession>
<dbReference type="InterPro" id="IPR051313">
    <property type="entry name" value="Bact_iron-sidero_bind"/>
</dbReference>
<keyword evidence="3" id="KW-0813">Transport</keyword>
<feature type="region of interest" description="Disordered" evidence="5">
    <location>
        <begin position="23"/>
        <end position="46"/>
    </location>
</feature>
<evidence type="ECO:0000313" key="8">
    <source>
        <dbReference type="EMBL" id="GAA0493601.1"/>
    </source>
</evidence>
<dbReference type="PROSITE" id="PS51257">
    <property type="entry name" value="PROKAR_LIPOPROTEIN"/>
    <property type="match status" value="1"/>
</dbReference>
<dbReference type="Proteomes" id="UP001500880">
    <property type="component" value="Unassembled WGS sequence"/>
</dbReference>
<evidence type="ECO:0000256" key="6">
    <source>
        <dbReference type="SAM" id="SignalP"/>
    </source>
</evidence>
<evidence type="ECO:0000256" key="1">
    <source>
        <dbReference type="ARBA" id="ARBA00004193"/>
    </source>
</evidence>
<evidence type="ECO:0000259" key="7">
    <source>
        <dbReference type="PROSITE" id="PS50983"/>
    </source>
</evidence>
<evidence type="ECO:0000256" key="4">
    <source>
        <dbReference type="ARBA" id="ARBA00022729"/>
    </source>
</evidence>
<keyword evidence="9" id="KW-1185">Reference proteome</keyword>
<dbReference type="PANTHER" id="PTHR30532">
    <property type="entry name" value="IRON III DICITRATE-BINDING PERIPLASMIC PROTEIN"/>
    <property type="match status" value="1"/>
</dbReference>
<dbReference type="SUPFAM" id="SSF53807">
    <property type="entry name" value="Helical backbone' metal receptor"/>
    <property type="match status" value="1"/>
</dbReference>
<keyword evidence="4 6" id="KW-0732">Signal</keyword>
<proteinExistence type="inferred from homology"/>
<comment type="similarity">
    <text evidence="2">Belongs to the bacterial solute-binding protein 8 family.</text>
</comment>
<comment type="caution">
    <text evidence="8">The sequence shown here is derived from an EMBL/GenBank/DDBJ whole genome shotgun (WGS) entry which is preliminary data.</text>
</comment>
<dbReference type="PROSITE" id="PS50983">
    <property type="entry name" value="FE_B12_PBP"/>
    <property type="match status" value="1"/>
</dbReference>
<organism evidence="8 9">
    <name type="scientific">Salinibacillus aidingensis</name>
    <dbReference type="NCBI Taxonomy" id="237684"/>
    <lineage>
        <taxon>Bacteria</taxon>
        <taxon>Bacillati</taxon>
        <taxon>Bacillota</taxon>
        <taxon>Bacilli</taxon>
        <taxon>Bacillales</taxon>
        <taxon>Bacillaceae</taxon>
        <taxon>Salinibacillus</taxon>
    </lineage>
</organism>
<name>A0ABN1BAF8_9BACI</name>
<protein>
    <submittedName>
        <fullName evidence="8">Iron-siderophore ABC transporter substrate-binding protein</fullName>
    </submittedName>
</protein>
<dbReference type="RefSeq" id="WP_343840437.1">
    <property type="nucleotide sequence ID" value="NZ_BAAADO010000004.1"/>
</dbReference>
<dbReference type="PRINTS" id="PR01715">
    <property type="entry name" value="FERRIBNDNGPP"/>
</dbReference>
<comment type="subcellular location">
    <subcellularLocation>
        <location evidence="1">Cell membrane</location>
        <topology evidence="1">Lipid-anchor</topology>
    </subcellularLocation>
</comment>
<dbReference type="EMBL" id="BAAADO010000004">
    <property type="protein sequence ID" value="GAA0493601.1"/>
    <property type="molecule type" value="Genomic_DNA"/>
</dbReference>
<sequence length="336" mass="38001">MKKLVILLLTGLLVLLAACGNTEDTEDHANSDQNKEESESAKEEATVKIKDVYGEKTVEKNPERVVVLEWVYAEDLLALGKQPVGMADIEGYHDWVNIEPELSDEVKDVGTRQEPNLEAISRLNPDLIITASYRHDAIMEDLESIATTLAFNPYPEEGQGDQYQEMQDTFNKIAKVMGKEDKAEEVLTSMEDTFKESEQKLAENGYEDTPFVLTQAYSGQNTPTIRLFTENGMATQIMGKMGLQNAYDGSDWELYGYKQTDVEALQNFQNAHFFYIVQEDDNVFENQLSGNPAWENLDFVKNDRLYQLPGDTWTFGGPLSAETFAKQITNVMLEKK</sequence>
<reference evidence="8 9" key="1">
    <citation type="journal article" date="2019" name="Int. J. Syst. Evol. Microbiol.">
        <title>The Global Catalogue of Microorganisms (GCM) 10K type strain sequencing project: providing services to taxonomists for standard genome sequencing and annotation.</title>
        <authorList>
            <consortium name="The Broad Institute Genomics Platform"/>
            <consortium name="The Broad Institute Genome Sequencing Center for Infectious Disease"/>
            <person name="Wu L."/>
            <person name="Ma J."/>
        </authorList>
    </citation>
    <scope>NUCLEOTIDE SEQUENCE [LARGE SCALE GENOMIC DNA]</scope>
    <source>
        <strain evidence="8 9">JCM 12389</strain>
    </source>
</reference>
<dbReference type="CDD" id="cd01146">
    <property type="entry name" value="FhuD"/>
    <property type="match status" value="1"/>
</dbReference>
<feature type="signal peptide" evidence="6">
    <location>
        <begin position="1"/>
        <end position="17"/>
    </location>
</feature>
<evidence type="ECO:0000256" key="5">
    <source>
        <dbReference type="SAM" id="MobiDB-lite"/>
    </source>
</evidence>
<dbReference type="PANTHER" id="PTHR30532:SF29">
    <property type="entry name" value="FE(3+) DICITRATE-BINDING PERIPLASMIC PROTEIN"/>
    <property type="match status" value="1"/>
</dbReference>
<dbReference type="Pfam" id="PF01497">
    <property type="entry name" value="Peripla_BP_2"/>
    <property type="match status" value="1"/>
</dbReference>
<dbReference type="InterPro" id="IPR002491">
    <property type="entry name" value="ABC_transptr_periplasmic_BD"/>
</dbReference>